<sequence>MRPHADDVEYCPHCHKAHSFRKCHKNRGSQNRFNCPVCGGRHPLWECNRYIDHPTSGRLGPKTDGNRAGRILSNLGGGHSSQTRQSPQGRPSRPVSRGGRPQSAQSQRPPSAGAKPRSTSRPTSRSGSRPPQRPYAQRQRGGKDGERGGERGGERERDRVPGKGRSNPSAGGYGDQSGGRGGERPKKGRGAKGGTWGQNQEAVTTSSIPQTFDGIDISVLTRHIFDTSHLMGTKMNKEWSDEDLLEAIRDLENI</sequence>
<name>A0A9K3CZN0_9EUKA</name>
<dbReference type="EMBL" id="BDIP01002245">
    <property type="protein sequence ID" value="GIQ85982.1"/>
    <property type="molecule type" value="Genomic_DNA"/>
</dbReference>
<feature type="region of interest" description="Disordered" evidence="1">
    <location>
        <begin position="55"/>
        <end position="207"/>
    </location>
</feature>
<dbReference type="AlphaFoldDB" id="A0A9K3CZN0"/>
<feature type="compositionally biased region" description="Polar residues" evidence="1">
    <location>
        <begin position="197"/>
        <end position="207"/>
    </location>
</feature>
<feature type="compositionally biased region" description="Low complexity" evidence="1">
    <location>
        <begin position="80"/>
        <end position="103"/>
    </location>
</feature>
<comment type="caution">
    <text evidence="2">The sequence shown here is derived from an EMBL/GenBank/DDBJ whole genome shotgun (WGS) entry which is preliminary data.</text>
</comment>
<evidence type="ECO:0000313" key="3">
    <source>
        <dbReference type="Proteomes" id="UP000265618"/>
    </source>
</evidence>
<keyword evidence="3" id="KW-1185">Reference proteome</keyword>
<proteinExistence type="predicted"/>
<gene>
    <name evidence="2" type="ORF">KIPB_007747</name>
</gene>
<feature type="compositionally biased region" description="Low complexity" evidence="1">
    <location>
        <begin position="116"/>
        <end position="139"/>
    </location>
</feature>
<feature type="compositionally biased region" description="Basic and acidic residues" evidence="1">
    <location>
        <begin position="141"/>
        <end position="161"/>
    </location>
</feature>
<protein>
    <submittedName>
        <fullName evidence="2">Uncharacterized protein</fullName>
    </submittedName>
</protein>
<accession>A0A9K3CZN0</accession>
<organism evidence="2 3">
    <name type="scientific">Kipferlia bialata</name>
    <dbReference type="NCBI Taxonomy" id="797122"/>
    <lineage>
        <taxon>Eukaryota</taxon>
        <taxon>Metamonada</taxon>
        <taxon>Carpediemonas-like organisms</taxon>
        <taxon>Kipferlia</taxon>
    </lineage>
</organism>
<reference evidence="2 3" key="1">
    <citation type="journal article" date="2018" name="PLoS ONE">
        <title>The draft genome of Kipferlia bialata reveals reductive genome evolution in fornicate parasites.</title>
        <authorList>
            <person name="Tanifuji G."/>
            <person name="Takabayashi S."/>
            <person name="Kume K."/>
            <person name="Takagi M."/>
            <person name="Nakayama T."/>
            <person name="Kamikawa R."/>
            <person name="Inagaki Y."/>
            <person name="Hashimoto T."/>
        </authorList>
    </citation>
    <scope>NUCLEOTIDE SEQUENCE [LARGE SCALE GENOMIC DNA]</scope>
    <source>
        <strain evidence="2">NY0173</strain>
    </source>
</reference>
<dbReference type="Proteomes" id="UP000265618">
    <property type="component" value="Unassembled WGS sequence"/>
</dbReference>
<evidence type="ECO:0000256" key="1">
    <source>
        <dbReference type="SAM" id="MobiDB-lite"/>
    </source>
</evidence>
<feature type="compositionally biased region" description="Gly residues" evidence="1">
    <location>
        <begin position="171"/>
        <end position="180"/>
    </location>
</feature>
<evidence type="ECO:0000313" key="2">
    <source>
        <dbReference type="EMBL" id="GIQ85982.1"/>
    </source>
</evidence>